<dbReference type="SUPFAM" id="SSF50630">
    <property type="entry name" value="Acid proteases"/>
    <property type="match status" value="2"/>
</dbReference>
<feature type="domain" description="Peptidase A2" evidence="3">
    <location>
        <begin position="157"/>
        <end position="170"/>
    </location>
</feature>
<sequence>MVRTATRMRRSRSPISSRMKKSSAKSRYAKPEVISGRGWPSGKIPRRPFLFDQRRWRESLARHIIRLVTSRSGGALVMPRSFLLVVLTAFPTLAAGAVGAVHAPKIQRPQPVPTTPMPALPPAIIDDKLAIGGEDINARKSNTRMTVEVRVNGRGPYRFLVDSGADTSVVGQRIARDLSLPMGNAVTLHAMTASARVDTVQVAELSMGQSTIRDLQMPALREEDLGGEGMIGIDALVQQRLMMDFEKRVIKAEDARQPAKMLAGEIVVTARRHRGQLILTQVKAAGQRVDAVVDTGSEISIGNTALRDKLLRKRQKFETVEVTGVTGVTVPIQIARIERLQLGSVTLSNVPIAFADVPPFKVFGLSDQPSLLLGTDLLATFRRVSLDFRARKVRFQLRRCGTSGVVISTASSFWSTKLSSGDNEEVCRRDRY</sequence>
<dbReference type="InterPro" id="IPR021109">
    <property type="entry name" value="Peptidase_aspartic_dom_sf"/>
</dbReference>
<feature type="region of interest" description="Disordered" evidence="2">
    <location>
        <begin position="1"/>
        <end position="39"/>
    </location>
</feature>
<dbReference type="PROSITE" id="PS00141">
    <property type="entry name" value="ASP_PROTEASE"/>
    <property type="match status" value="1"/>
</dbReference>
<comment type="caution">
    <text evidence="4">The sequence shown here is derived from an EMBL/GenBank/DDBJ whole genome shotgun (WGS) entry which is preliminary data.</text>
</comment>
<dbReference type="Proteomes" id="UP000285023">
    <property type="component" value="Unassembled WGS sequence"/>
</dbReference>
<dbReference type="GO" id="GO:0004190">
    <property type="term" value="F:aspartic-type endopeptidase activity"/>
    <property type="evidence" value="ECO:0007669"/>
    <property type="project" value="InterPro"/>
</dbReference>
<dbReference type="AlphaFoldDB" id="A0A418Q1H4"/>
<dbReference type="PROSITE" id="PS50175">
    <property type="entry name" value="ASP_PROT_RETROV"/>
    <property type="match status" value="2"/>
</dbReference>
<dbReference type="Gene3D" id="2.40.70.10">
    <property type="entry name" value="Acid Proteases"/>
    <property type="match status" value="2"/>
</dbReference>
<reference evidence="4 5" key="1">
    <citation type="submission" date="2018-09" db="EMBL/GenBank/DDBJ databases">
        <title>Sphingomonas sp. DAC4.</title>
        <authorList>
            <person name="Seo T."/>
        </authorList>
    </citation>
    <scope>NUCLEOTIDE SEQUENCE [LARGE SCALE GENOMIC DNA]</scope>
    <source>
        <strain evidence="4 5">DAC4</strain>
    </source>
</reference>
<evidence type="ECO:0000313" key="5">
    <source>
        <dbReference type="Proteomes" id="UP000285023"/>
    </source>
</evidence>
<dbReference type="CDD" id="cd05483">
    <property type="entry name" value="retropepsin_like_bacteria"/>
    <property type="match status" value="2"/>
</dbReference>
<organism evidence="4 5">
    <name type="scientific">Sphingomonas edaphi</name>
    <dbReference type="NCBI Taxonomy" id="2315689"/>
    <lineage>
        <taxon>Bacteria</taxon>
        <taxon>Pseudomonadati</taxon>
        <taxon>Pseudomonadota</taxon>
        <taxon>Alphaproteobacteria</taxon>
        <taxon>Sphingomonadales</taxon>
        <taxon>Sphingomonadaceae</taxon>
        <taxon>Sphingomonas</taxon>
    </lineage>
</organism>
<dbReference type="GO" id="GO:0006508">
    <property type="term" value="P:proteolysis"/>
    <property type="evidence" value="ECO:0007669"/>
    <property type="project" value="InterPro"/>
</dbReference>
<evidence type="ECO:0000256" key="1">
    <source>
        <dbReference type="ARBA" id="ARBA00022801"/>
    </source>
</evidence>
<keyword evidence="5" id="KW-1185">Reference proteome</keyword>
<name>A0A418Q1H4_9SPHN</name>
<accession>A0A418Q1H4</accession>
<dbReference type="EMBL" id="QXTF01000001">
    <property type="protein sequence ID" value="RIX31707.1"/>
    <property type="molecule type" value="Genomic_DNA"/>
</dbReference>
<evidence type="ECO:0000256" key="2">
    <source>
        <dbReference type="SAM" id="MobiDB-lite"/>
    </source>
</evidence>
<dbReference type="InterPro" id="IPR001969">
    <property type="entry name" value="Aspartic_peptidase_AS"/>
</dbReference>
<evidence type="ECO:0000313" key="4">
    <source>
        <dbReference type="EMBL" id="RIX31707.1"/>
    </source>
</evidence>
<feature type="compositionally biased region" description="Basic residues" evidence="2">
    <location>
        <begin position="1"/>
        <end position="28"/>
    </location>
</feature>
<dbReference type="InterPro" id="IPR034122">
    <property type="entry name" value="Retropepsin-like_bacterial"/>
</dbReference>
<proteinExistence type="predicted"/>
<protein>
    <recommendedName>
        <fullName evidence="3">Peptidase A2 domain-containing protein</fullName>
    </recommendedName>
</protein>
<dbReference type="Pfam" id="PF13975">
    <property type="entry name" value="gag-asp_proteas"/>
    <property type="match status" value="1"/>
</dbReference>
<dbReference type="InterPro" id="IPR001995">
    <property type="entry name" value="Peptidase_A2_cat"/>
</dbReference>
<feature type="domain" description="Peptidase A2" evidence="3">
    <location>
        <begin position="289"/>
        <end position="377"/>
    </location>
</feature>
<keyword evidence="1" id="KW-0378">Hydrolase</keyword>
<gene>
    <name evidence="4" type="ORF">D3M59_01480</name>
</gene>
<evidence type="ECO:0000259" key="3">
    <source>
        <dbReference type="PROSITE" id="PS50175"/>
    </source>
</evidence>
<dbReference type="Pfam" id="PF13650">
    <property type="entry name" value="Asp_protease_2"/>
    <property type="match status" value="1"/>
</dbReference>